<proteinExistence type="predicted"/>
<dbReference type="EMBL" id="JBHLWV010000030">
    <property type="protein sequence ID" value="MFC0316430.1"/>
    <property type="molecule type" value="Genomic_DNA"/>
</dbReference>
<sequence>MDDRDASSVSIAVTGHRGTGRDTVAAAVTDRFGIAAHGPGAPPEQRAAADLLVHVLGAVVRDCDRDFLSRQRRPVIVVAGKADVRGPRAAVAAATAASRLRRPVYPVSGLLATATVDEALLADLRGWVRARIDVPPLAAAFVDVPDPDERRRRGAALDALGATGLRAALALCAEGPATGDEAAVCRAMTARLRAAGGFGALAEPLRGCGPELSARRRLARRRAAMLAQARWGR</sequence>
<reference evidence="1 2" key="1">
    <citation type="submission" date="2024-09" db="EMBL/GenBank/DDBJ databases">
        <authorList>
            <person name="Sun Q."/>
            <person name="Mori K."/>
        </authorList>
    </citation>
    <scope>NUCLEOTIDE SEQUENCE [LARGE SCALE GENOMIC DNA]</scope>
    <source>
        <strain evidence="1 2">CCM 7957</strain>
    </source>
</reference>
<comment type="caution">
    <text evidence="1">The sequence shown here is derived from an EMBL/GenBank/DDBJ whole genome shotgun (WGS) entry which is preliminary data.</text>
</comment>
<dbReference type="Proteomes" id="UP001589783">
    <property type="component" value="Unassembled WGS sequence"/>
</dbReference>
<keyword evidence="2" id="KW-1185">Reference proteome</keyword>
<evidence type="ECO:0000313" key="2">
    <source>
        <dbReference type="Proteomes" id="UP001589783"/>
    </source>
</evidence>
<evidence type="ECO:0000313" key="1">
    <source>
        <dbReference type="EMBL" id="MFC0316430.1"/>
    </source>
</evidence>
<organism evidence="1 2">
    <name type="scientific">Gordonia phosphorivorans</name>
    <dbReference type="NCBI Taxonomy" id="1056982"/>
    <lineage>
        <taxon>Bacteria</taxon>
        <taxon>Bacillati</taxon>
        <taxon>Actinomycetota</taxon>
        <taxon>Actinomycetes</taxon>
        <taxon>Mycobacteriales</taxon>
        <taxon>Gordoniaceae</taxon>
        <taxon>Gordonia</taxon>
    </lineage>
</organism>
<name>A0ABV6HC15_9ACTN</name>
<gene>
    <name evidence="1" type="ORF">ACFFJD_16405</name>
</gene>
<dbReference type="RefSeq" id="WP_382366103.1">
    <property type="nucleotide sequence ID" value="NZ_JBHLWV010000030.1"/>
</dbReference>
<accession>A0ABV6HC15</accession>
<protein>
    <submittedName>
        <fullName evidence="1">Uncharacterized protein</fullName>
    </submittedName>
</protein>